<dbReference type="InterPro" id="IPR021109">
    <property type="entry name" value="Peptidase_aspartic_dom_sf"/>
</dbReference>
<dbReference type="Proteomes" id="UP000077755">
    <property type="component" value="Chromosome 1"/>
</dbReference>
<dbReference type="InterPro" id="IPR033121">
    <property type="entry name" value="PEPTIDASE_A1"/>
</dbReference>
<evidence type="ECO:0000256" key="1">
    <source>
        <dbReference type="ARBA" id="ARBA00004239"/>
    </source>
</evidence>
<comment type="similarity">
    <text evidence="2">Belongs to the peptidase A1 family.</text>
</comment>
<dbReference type="PANTHER" id="PTHR47965">
    <property type="entry name" value="ASPARTYL PROTEASE-RELATED"/>
    <property type="match status" value="1"/>
</dbReference>
<evidence type="ECO:0000256" key="3">
    <source>
        <dbReference type="ARBA" id="ARBA00022525"/>
    </source>
</evidence>
<dbReference type="PANTHER" id="PTHR47965:SF103">
    <property type="entry name" value="EUKARYOTIC ASPARTYL PROTEASE FAMILY PROTEIN"/>
    <property type="match status" value="1"/>
</dbReference>
<dbReference type="InterPro" id="IPR033868">
    <property type="entry name" value="Xylanase_inhibitor_I-like"/>
</dbReference>
<dbReference type="OrthoDB" id="1258937at2759"/>
<dbReference type="GO" id="GO:0004190">
    <property type="term" value="F:aspartic-type endopeptidase activity"/>
    <property type="evidence" value="ECO:0007669"/>
    <property type="project" value="InterPro"/>
</dbReference>
<proteinExistence type="inferred from homology"/>
<dbReference type="InterPro" id="IPR032861">
    <property type="entry name" value="TAXi_N"/>
</dbReference>
<dbReference type="AlphaFoldDB" id="A0A166H5K0"/>
<dbReference type="Gramene" id="KZN09752">
    <property type="protein sequence ID" value="KZN09752"/>
    <property type="gene ID" value="DCAR_002408"/>
</dbReference>
<dbReference type="FunFam" id="2.40.70.10:FF:000041">
    <property type="entry name" value="Basic 7S globulin"/>
    <property type="match status" value="1"/>
</dbReference>
<name>A0A166H5K0_DAUCS</name>
<reference evidence="5" key="2">
    <citation type="submission" date="2022-03" db="EMBL/GenBank/DDBJ databases">
        <title>Draft title - Genomic analysis of global carrot germplasm unveils the trajectory of domestication and the origin of high carotenoid orange carrot.</title>
        <authorList>
            <person name="Iorizzo M."/>
            <person name="Ellison S."/>
            <person name="Senalik D."/>
            <person name="Macko-Podgorni A."/>
            <person name="Grzebelus D."/>
            <person name="Bostan H."/>
            <person name="Rolling W."/>
            <person name="Curaba J."/>
            <person name="Simon P."/>
        </authorList>
    </citation>
    <scope>NUCLEOTIDE SEQUENCE</scope>
    <source>
        <tissue evidence="5">Leaf</tissue>
    </source>
</reference>
<dbReference type="FunFam" id="2.40.70.10:FF:000045">
    <property type="entry name" value="Basic 7S globulin"/>
    <property type="match status" value="1"/>
</dbReference>
<keyword evidence="4" id="KW-0732">Signal</keyword>
<organism evidence="5 6">
    <name type="scientific">Daucus carota subsp. sativus</name>
    <name type="common">Carrot</name>
    <dbReference type="NCBI Taxonomy" id="79200"/>
    <lineage>
        <taxon>Eukaryota</taxon>
        <taxon>Viridiplantae</taxon>
        <taxon>Streptophyta</taxon>
        <taxon>Embryophyta</taxon>
        <taxon>Tracheophyta</taxon>
        <taxon>Spermatophyta</taxon>
        <taxon>Magnoliopsida</taxon>
        <taxon>eudicotyledons</taxon>
        <taxon>Gunneridae</taxon>
        <taxon>Pentapetalae</taxon>
        <taxon>asterids</taxon>
        <taxon>campanulids</taxon>
        <taxon>Apiales</taxon>
        <taxon>Apiaceae</taxon>
        <taxon>Apioideae</taxon>
        <taxon>Scandiceae</taxon>
        <taxon>Daucinae</taxon>
        <taxon>Daucus</taxon>
        <taxon>Daucus sect. Daucus</taxon>
    </lineage>
</organism>
<accession>A0A166H5K0</accession>
<dbReference type="CDD" id="cd05489">
    <property type="entry name" value="xylanase_inhibitor_I_like"/>
    <property type="match status" value="1"/>
</dbReference>
<dbReference type="Pfam" id="PF14541">
    <property type="entry name" value="TAXi_C"/>
    <property type="match status" value="1"/>
</dbReference>
<dbReference type="PROSITE" id="PS51767">
    <property type="entry name" value="PEPTIDASE_A1"/>
    <property type="match status" value="1"/>
</dbReference>
<dbReference type="Gene3D" id="2.40.70.10">
    <property type="entry name" value="Acid Proteases"/>
    <property type="match status" value="2"/>
</dbReference>
<evidence type="ECO:0000256" key="2">
    <source>
        <dbReference type="ARBA" id="ARBA00007447"/>
    </source>
</evidence>
<dbReference type="InterPro" id="IPR001461">
    <property type="entry name" value="Aspartic_peptidase_A1"/>
</dbReference>
<evidence type="ECO:0000256" key="4">
    <source>
        <dbReference type="ARBA" id="ARBA00022729"/>
    </source>
</evidence>
<dbReference type="KEGG" id="dcr:108225936"/>
<evidence type="ECO:0000313" key="5">
    <source>
        <dbReference type="EMBL" id="WOG83330.1"/>
    </source>
</evidence>
<dbReference type="SUPFAM" id="SSF50630">
    <property type="entry name" value="Acid proteases"/>
    <property type="match status" value="1"/>
</dbReference>
<protein>
    <submittedName>
        <fullName evidence="5">Uncharacterized protein</fullName>
    </submittedName>
</protein>
<sequence>MAFPCSILLILLCSLLSSSLAKTPTHSKQVFLPIHKDPSTLQYITTIKQRTPLVPVRLTVDLGGRYLWTVCLSGYNSSSIRTAGCGTTQCRLAETSKYCFYCIPGPFGPGCTDAPTCWRYPLNTVTDKTVLGEVATDVIAISSTHGEGRAGNEVTVPGFIFVCASKKIIAGLAKGVTGMAGLGRTKISFPAQLASALNLKKRFGLCLSSSTTSKDGGVVIFGDGPYNLKGNSSVLLEYTPLILNKVLTGEERIIKSEISADYFIGVKSIKINENTVKINSTFLKITKGGYGGTKISTVHPYTLMESSIYNAVIKAFVTELKNVTRVPAVAPFKACFSSKNIGSTRAGPAVPSIDLVMRNGVSWRMLGANSMVKINGDVLCLAFVDGGEPPFINAIVIGGHQIEENLLSFDLEKSRLGFSSSLLAKETRCSNYKV</sequence>
<dbReference type="GO" id="GO:0005576">
    <property type="term" value="C:extracellular region"/>
    <property type="evidence" value="ECO:0007669"/>
    <property type="project" value="UniProtKB-SubCell"/>
</dbReference>
<comment type="subcellular location">
    <subcellularLocation>
        <location evidence="1">Secreted</location>
        <location evidence="1">Extracellular space</location>
    </subcellularLocation>
</comment>
<dbReference type="InterPro" id="IPR032799">
    <property type="entry name" value="TAXi_C"/>
</dbReference>
<gene>
    <name evidence="5" type="ORF">DCAR_0102505</name>
</gene>
<dbReference type="Pfam" id="PF14543">
    <property type="entry name" value="TAXi_N"/>
    <property type="match status" value="1"/>
</dbReference>
<reference evidence="5" key="1">
    <citation type="journal article" date="2016" name="Nat. Genet.">
        <title>A high-quality carrot genome assembly provides new insights into carotenoid accumulation and asterid genome evolution.</title>
        <authorList>
            <person name="Iorizzo M."/>
            <person name="Ellison S."/>
            <person name="Senalik D."/>
            <person name="Zeng P."/>
            <person name="Satapoomin P."/>
            <person name="Huang J."/>
            <person name="Bowman M."/>
            <person name="Iovene M."/>
            <person name="Sanseverino W."/>
            <person name="Cavagnaro P."/>
            <person name="Yildiz M."/>
            <person name="Macko-Podgorni A."/>
            <person name="Moranska E."/>
            <person name="Grzebelus E."/>
            <person name="Grzebelus D."/>
            <person name="Ashrafi H."/>
            <person name="Zheng Z."/>
            <person name="Cheng S."/>
            <person name="Spooner D."/>
            <person name="Van Deynze A."/>
            <person name="Simon P."/>
        </authorList>
    </citation>
    <scope>NUCLEOTIDE SEQUENCE</scope>
    <source>
        <tissue evidence="5">Leaf</tissue>
    </source>
</reference>
<dbReference type="GO" id="GO:0006508">
    <property type="term" value="P:proteolysis"/>
    <property type="evidence" value="ECO:0007669"/>
    <property type="project" value="InterPro"/>
</dbReference>
<keyword evidence="3" id="KW-0964">Secreted</keyword>
<keyword evidence="6" id="KW-1185">Reference proteome</keyword>
<evidence type="ECO:0000313" key="6">
    <source>
        <dbReference type="Proteomes" id="UP000077755"/>
    </source>
</evidence>
<dbReference type="EMBL" id="CP093343">
    <property type="protein sequence ID" value="WOG83330.1"/>
    <property type="molecule type" value="Genomic_DNA"/>
</dbReference>